<sequence length="402" mass="44824">MEREGMLVQSYYYGRIGSEATERLLERYGHDGSFLLRDSDTVQGAYCLCVRKAPFVHTYRLVNSTAGWSLQGSGIRLQNFRTLETLIESFRNGTVSDVGVVPLTDPVDKTVNWKFESDNNKTHCTNSHTEREDFLTDEAYELNSQPVGLCVIINNENFKTKDQREGTDKDARRLAKVFSRLGFRVLMCKDQERDQMDRALKYFASPGDLSQLQEFNAKEWSGSEFIDPQEPPKHGDAFICCVLSHGSKGVVSGTDGKHLSIKEITSTFKATKESALNGKPKVFLIQACQGHGVQKGVPSPDLQFDDSGSVSIPVDADFLVAIATVEDCAAVRDQYVGSWFIQSVCKQLEDVCSSGEDISEIFYRVKNEVSLKEGSKTPGAVKQMPETRDTLTKSLVLSPRHN</sequence>
<feature type="domain" description="SH2" evidence="5">
    <location>
        <begin position="11"/>
        <end position="107"/>
    </location>
</feature>
<proteinExistence type="inferred from homology"/>
<dbReference type="GO" id="GO:0006508">
    <property type="term" value="P:proteolysis"/>
    <property type="evidence" value="ECO:0007669"/>
    <property type="project" value="InterPro"/>
</dbReference>
<evidence type="ECO:0000259" key="5">
    <source>
        <dbReference type="PROSITE" id="PS50001"/>
    </source>
</evidence>
<dbReference type="SMART" id="SM00252">
    <property type="entry name" value="SH2"/>
    <property type="match status" value="1"/>
</dbReference>
<dbReference type="InterPro" id="IPR002138">
    <property type="entry name" value="Pept_C14_p10"/>
</dbReference>
<dbReference type="GO" id="GO:0005737">
    <property type="term" value="C:cytoplasm"/>
    <property type="evidence" value="ECO:0007669"/>
    <property type="project" value="UniProtKB-ARBA"/>
</dbReference>
<dbReference type="SUPFAM" id="SSF55550">
    <property type="entry name" value="SH2 domain"/>
    <property type="match status" value="1"/>
</dbReference>
<feature type="domain" description="Caspase family p20" evidence="7">
    <location>
        <begin position="146"/>
        <end position="292"/>
    </location>
</feature>
<keyword evidence="3" id="KW-0727">SH2 domain</keyword>
<name>A0AAV1N0B1_SCOSC</name>
<protein>
    <submittedName>
        <fullName evidence="8">Caspase-8-like</fullName>
    </submittedName>
</protein>
<dbReference type="GO" id="GO:0043067">
    <property type="term" value="P:regulation of programmed cell death"/>
    <property type="evidence" value="ECO:0007669"/>
    <property type="project" value="UniProtKB-ARBA"/>
</dbReference>
<dbReference type="PROSITE" id="PS01122">
    <property type="entry name" value="CASPASE_CYS"/>
    <property type="match status" value="1"/>
</dbReference>
<accession>A0AAV1N0B1</accession>
<gene>
    <name evidence="8" type="ORF">FSCOSCO3_A007363</name>
</gene>
<dbReference type="InterPro" id="IPR033139">
    <property type="entry name" value="Caspase_cys_AS"/>
</dbReference>
<dbReference type="PROSITE" id="PS50001">
    <property type="entry name" value="SH2"/>
    <property type="match status" value="1"/>
</dbReference>
<dbReference type="GO" id="GO:0004197">
    <property type="term" value="F:cysteine-type endopeptidase activity"/>
    <property type="evidence" value="ECO:0007669"/>
    <property type="project" value="InterPro"/>
</dbReference>
<dbReference type="GO" id="GO:0006915">
    <property type="term" value="P:apoptotic process"/>
    <property type="evidence" value="ECO:0007669"/>
    <property type="project" value="UniProtKB-KW"/>
</dbReference>
<dbReference type="GO" id="GO:0051604">
    <property type="term" value="P:protein maturation"/>
    <property type="evidence" value="ECO:0007669"/>
    <property type="project" value="UniProtKB-ARBA"/>
</dbReference>
<dbReference type="InterPro" id="IPR036860">
    <property type="entry name" value="SH2_dom_sf"/>
</dbReference>
<keyword evidence="2" id="KW-0053">Apoptosis</keyword>
<dbReference type="InterPro" id="IPR029030">
    <property type="entry name" value="Caspase-like_dom_sf"/>
</dbReference>
<comment type="similarity">
    <text evidence="1 4">Belongs to the peptidase C14A family.</text>
</comment>
<comment type="caution">
    <text evidence="8">The sequence shown here is derived from an EMBL/GenBank/DDBJ whole genome shotgun (WGS) entry which is preliminary data.</text>
</comment>
<dbReference type="Gene3D" id="3.30.505.10">
    <property type="entry name" value="SH2 domain"/>
    <property type="match status" value="1"/>
</dbReference>
<evidence type="ECO:0000313" key="9">
    <source>
        <dbReference type="Proteomes" id="UP001314229"/>
    </source>
</evidence>
<dbReference type="PANTHER" id="PTHR48169:SF6">
    <property type="entry name" value="CASPASE-8-LIKE"/>
    <property type="match status" value="1"/>
</dbReference>
<dbReference type="PROSITE" id="PS50207">
    <property type="entry name" value="CASPASE_P10"/>
    <property type="match status" value="1"/>
</dbReference>
<dbReference type="InterPro" id="IPR001309">
    <property type="entry name" value="Pept_C14_p20"/>
</dbReference>
<evidence type="ECO:0000256" key="3">
    <source>
        <dbReference type="PROSITE-ProRule" id="PRU00191"/>
    </source>
</evidence>
<evidence type="ECO:0000259" key="7">
    <source>
        <dbReference type="PROSITE" id="PS50208"/>
    </source>
</evidence>
<dbReference type="EMBL" id="CAWUFR010000009">
    <property type="protein sequence ID" value="CAK6952081.1"/>
    <property type="molecule type" value="Genomic_DNA"/>
</dbReference>
<dbReference type="InterPro" id="IPR000980">
    <property type="entry name" value="SH2"/>
</dbReference>
<keyword evidence="9" id="KW-1185">Reference proteome</keyword>
<evidence type="ECO:0000313" key="8">
    <source>
        <dbReference type="EMBL" id="CAK6952081.1"/>
    </source>
</evidence>
<dbReference type="CDD" id="cd00032">
    <property type="entry name" value="CASc"/>
    <property type="match status" value="1"/>
</dbReference>
<dbReference type="SMART" id="SM00115">
    <property type="entry name" value="CASc"/>
    <property type="match status" value="1"/>
</dbReference>
<reference evidence="8 9" key="1">
    <citation type="submission" date="2024-01" db="EMBL/GenBank/DDBJ databases">
        <authorList>
            <person name="Alioto T."/>
            <person name="Alioto T."/>
            <person name="Gomez Garrido J."/>
        </authorList>
    </citation>
    <scope>NUCLEOTIDE SEQUENCE [LARGE SCALE GENOMIC DNA]</scope>
</reference>
<dbReference type="PRINTS" id="PR00401">
    <property type="entry name" value="SH2DOMAIN"/>
</dbReference>
<dbReference type="Proteomes" id="UP001314229">
    <property type="component" value="Unassembled WGS sequence"/>
</dbReference>
<dbReference type="Pfam" id="PF00656">
    <property type="entry name" value="Peptidase_C14"/>
    <property type="match status" value="2"/>
</dbReference>
<dbReference type="Gene3D" id="3.40.50.1460">
    <property type="match status" value="1"/>
</dbReference>
<dbReference type="AlphaFoldDB" id="A0AAV1N0B1"/>
<organism evidence="8 9">
    <name type="scientific">Scomber scombrus</name>
    <name type="common">Atlantic mackerel</name>
    <name type="synonym">Scomber vernalis</name>
    <dbReference type="NCBI Taxonomy" id="13677"/>
    <lineage>
        <taxon>Eukaryota</taxon>
        <taxon>Metazoa</taxon>
        <taxon>Chordata</taxon>
        <taxon>Craniata</taxon>
        <taxon>Vertebrata</taxon>
        <taxon>Euteleostomi</taxon>
        <taxon>Actinopterygii</taxon>
        <taxon>Neopterygii</taxon>
        <taxon>Teleostei</taxon>
        <taxon>Neoteleostei</taxon>
        <taxon>Acanthomorphata</taxon>
        <taxon>Pelagiaria</taxon>
        <taxon>Scombriformes</taxon>
        <taxon>Scombridae</taxon>
        <taxon>Scomber</taxon>
    </lineage>
</organism>
<evidence type="ECO:0000256" key="1">
    <source>
        <dbReference type="ARBA" id="ARBA00010134"/>
    </source>
</evidence>
<feature type="domain" description="Caspase family p10" evidence="6">
    <location>
        <begin position="308"/>
        <end position="399"/>
    </location>
</feature>
<dbReference type="PROSITE" id="PS50208">
    <property type="entry name" value="CASPASE_P20"/>
    <property type="match status" value="1"/>
</dbReference>
<dbReference type="PRINTS" id="PR00376">
    <property type="entry name" value="IL1BCENZYME"/>
</dbReference>
<dbReference type="InterPro" id="IPR011600">
    <property type="entry name" value="Pept_C14_caspase"/>
</dbReference>
<evidence type="ECO:0000256" key="4">
    <source>
        <dbReference type="RuleBase" id="RU003971"/>
    </source>
</evidence>
<dbReference type="Pfam" id="PF00017">
    <property type="entry name" value="SH2"/>
    <property type="match status" value="1"/>
</dbReference>
<evidence type="ECO:0000259" key="6">
    <source>
        <dbReference type="PROSITE" id="PS50207"/>
    </source>
</evidence>
<dbReference type="InterPro" id="IPR015917">
    <property type="entry name" value="Pept_C14A"/>
</dbReference>
<dbReference type="SUPFAM" id="SSF52129">
    <property type="entry name" value="Caspase-like"/>
    <property type="match status" value="1"/>
</dbReference>
<evidence type="ECO:0000256" key="2">
    <source>
        <dbReference type="ARBA" id="ARBA00022703"/>
    </source>
</evidence>
<dbReference type="PANTHER" id="PTHR48169">
    <property type="entry name" value="DED DOMAIN-CONTAINING PROTEIN"/>
    <property type="match status" value="1"/>
</dbReference>